<dbReference type="Gene3D" id="4.10.320.10">
    <property type="entry name" value="E3-binding domain"/>
    <property type="match status" value="1"/>
</dbReference>
<comment type="function">
    <text evidence="2">E2 component of the 2-oxoglutarate dehydrogenase (OGDH) complex which catalyzes the second step in the conversion of 2-oxoglutarate to succinyl-CoA and CO(2).</text>
</comment>
<evidence type="ECO:0000256" key="8">
    <source>
        <dbReference type="ARBA" id="ARBA00023315"/>
    </source>
</evidence>
<name>A0A397NIR6_9SPHN</name>
<keyword evidence="8 10" id="KW-0012">Acyltransferase</keyword>
<evidence type="ECO:0000256" key="2">
    <source>
        <dbReference type="ARBA" id="ARBA00004052"/>
    </source>
</evidence>
<dbReference type="GO" id="GO:0016407">
    <property type="term" value="F:acetyltransferase activity"/>
    <property type="evidence" value="ECO:0007669"/>
    <property type="project" value="TreeGrafter"/>
</dbReference>
<evidence type="ECO:0000256" key="10">
    <source>
        <dbReference type="RuleBase" id="RU003423"/>
    </source>
</evidence>
<dbReference type="PANTHER" id="PTHR43178">
    <property type="entry name" value="DIHYDROLIPOAMIDE ACETYLTRANSFERASE COMPONENT OF PYRUVATE DEHYDROGENASE COMPLEX"/>
    <property type="match status" value="1"/>
</dbReference>
<accession>A0A397NIR6</accession>
<dbReference type="PROSITE" id="PS51826">
    <property type="entry name" value="PSBD"/>
    <property type="match status" value="1"/>
</dbReference>
<evidence type="ECO:0000313" key="14">
    <source>
        <dbReference type="EMBL" id="RIA35403.1"/>
    </source>
</evidence>
<dbReference type="SUPFAM" id="SSF52777">
    <property type="entry name" value="CoA-dependent acyltransferases"/>
    <property type="match status" value="1"/>
</dbReference>
<evidence type="ECO:0000256" key="9">
    <source>
        <dbReference type="ARBA" id="ARBA00052761"/>
    </source>
</evidence>
<dbReference type="OrthoDB" id="9805770at2"/>
<evidence type="ECO:0000256" key="5">
    <source>
        <dbReference type="ARBA" id="ARBA00011666"/>
    </source>
</evidence>
<sequence>MSRFTFKLPDIGEGISEAEIVAWHVAVGDRVSEDQQIADMMTDKATVEMESPVAGVVVELAGEVGEQVSIGAALVVIETEEEDAPAAKKQEVEEQIEAETPGKPEVAQEEPARDVPARAPAKAGAQDTNRDANGSGAPLSQEHKEESKPILASPAVRARARDLGIDLASVKTDGDRIRHADLDAFLRYGAAQGYHPPHARRTRADEAIKVIGMRRRIAENMAASKRAIPHFTYVEEIDVTALEAMRGDLNAHRGARPKLTMLPFMIVAICRTVPGFPMINARYDDEAGVVTRHGAVHLGMATQTDAGLMVPVIRDAQDKNVWQLAAEITRLAEAARSGKAKSDELSGSTLTITSLGPLGGIATTPVINRPEVAIIGPNKIVERPVFQGDDIVRAKCMNLSISCDHRVVDGWDAASFVQALKKLLETPVLLFAD</sequence>
<comment type="catalytic activity">
    <reaction evidence="9">
        <text>N(6)-[(R)-dihydrolipoyl]-L-lysyl-[protein] + succinyl-CoA = N(6)-[(R)-S(8)-succinyldihydrolipoyl]-L-lysyl-[protein] + CoA</text>
        <dbReference type="Rhea" id="RHEA:15213"/>
        <dbReference type="Rhea" id="RHEA-COMP:10475"/>
        <dbReference type="Rhea" id="RHEA-COMP:20092"/>
        <dbReference type="ChEBI" id="CHEBI:57287"/>
        <dbReference type="ChEBI" id="CHEBI:57292"/>
        <dbReference type="ChEBI" id="CHEBI:83100"/>
        <dbReference type="ChEBI" id="CHEBI:83120"/>
        <dbReference type="EC" id="2.3.1.61"/>
    </reaction>
</comment>
<comment type="pathway">
    <text evidence="3">Amino-acid degradation; L-lysine degradation via saccharopine pathway; glutaryl-CoA from L-lysine: step 6/6.</text>
</comment>
<dbReference type="Pfam" id="PF02817">
    <property type="entry name" value="E3_binding"/>
    <property type="match status" value="1"/>
</dbReference>
<keyword evidence="15" id="KW-1185">Reference proteome</keyword>
<dbReference type="CDD" id="cd06849">
    <property type="entry name" value="lipoyl_domain"/>
    <property type="match status" value="1"/>
</dbReference>
<dbReference type="Gene3D" id="3.30.559.10">
    <property type="entry name" value="Chloramphenicol acetyltransferase-like domain"/>
    <property type="match status" value="1"/>
</dbReference>
<comment type="cofactor">
    <cofactor evidence="1 10">
        <name>(R)-lipoate</name>
        <dbReference type="ChEBI" id="CHEBI:83088"/>
    </cofactor>
</comment>
<dbReference type="Pfam" id="PF00364">
    <property type="entry name" value="Biotin_lipoyl"/>
    <property type="match status" value="1"/>
</dbReference>
<dbReference type="InterPro" id="IPR004167">
    <property type="entry name" value="PSBD"/>
</dbReference>
<evidence type="ECO:0000256" key="6">
    <source>
        <dbReference type="ARBA" id="ARBA00022679"/>
    </source>
</evidence>
<feature type="domain" description="Peripheral subunit-binding (PSBD)" evidence="13">
    <location>
        <begin position="151"/>
        <end position="186"/>
    </location>
</feature>
<dbReference type="InterPro" id="IPR011053">
    <property type="entry name" value="Single_hybrid_motif"/>
</dbReference>
<evidence type="ECO:0000256" key="11">
    <source>
        <dbReference type="SAM" id="MobiDB-lite"/>
    </source>
</evidence>
<evidence type="ECO:0000256" key="1">
    <source>
        <dbReference type="ARBA" id="ARBA00001938"/>
    </source>
</evidence>
<evidence type="ECO:0000256" key="7">
    <source>
        <dbReference type="ARBA" id="ARBA00022823"/>
    </source>
</evidence>
<dbReference type="InterPro" id="IPR001078">
    <property type="entry name" value="2-oxoacid_DH_actylTfrase"/>
</dbReference>
<keyword evidence="6 10" id="KW-0808">Transferase</keyword>
<feature type="region of interest" description="Disordered" evidence="11">
    <location>
        <begin position="82"/>
        <end position="155"/>
    </location>
</feature>
<evidence type="ECO:0000313" key="15">
    <source>
        <dbReference type="Proteomes" id="UP000266568"/>
    </source>
</evidence>
<dbReference type="PROSITE" id="PS50968">
    <property type="entry name" value="BIOTINYL_LIPOYL"/>
    <property type="match status" value="1"/>
</dbReference>
<dbReference type="InterPro" id="IPR003016">
    <property type="entry name" value="2-oxoA_DH_lipoyl-BS"/>
</dbReference>
<dbReference type="PROSITE" id="PS00189">
    <property type="entry name" value="LIPOYL"/>
    <property type="match status" value="1"/>
</dbReference>
<dbReference type="Gene3D" id="2.40.50.100">
    <property type="match status" value="1"/>
</dbReference>
<proteinExistence type="inferred from homology"/>
<dbReference type="RefSeq" id="WP_119037559.1">
    <property type="nucleotide sequence ID" value="NZ_QXDC01000006.1"/>
</dbReference>
<feature type="domain" description="Lipoyl-binding" evidence="12">
    <location>
        <begin position="3"/>
        <end position="78"/>
    </location>
</feature>
<dbReference type="EMBL" id="QXDC01000006">
    <property type="protein sequence ID" value="RIA35403.1"/>
    <property type="molecule type" value="Genomic_DNA"/>
</dbReference>
<evidence type="ECO:0000256" key="4">
    <source>
        <dbReference type="ARBA" id="ARBA00007317"/>
    </source>
</evidence>
<dbReference type="GO" id="GO:0004149">
    <property type="term" value="F:dihydrolipoyllysine-residue succinyltransferase activity"/>
    <property type="evidence" value="ECO:0007669"/>
    <property type="project" value="UniProtKB-EC"/>
</dbReference>
<dbReference type="InterPro" id="IPR050743">
    <property type="entry name" value="2-oxoacid_DH_E2_comp"/>
</dbReference>
<dbReference type="FunFam" id="3.30.559.10:FF:000007">
    <property type="entry name" value="Dihydrolipoamide acetyltransferase component of pyruvate dehydrogenase complex"/>
    <property type="match status" value="1"/>
</dbReference>
<dbReference type="InterPro" id="IPR000089">
    <property type="entry name" value="Biotin_lipoyl"/>
</dbReference>
<dbReference type="EC" id="2.3.1.-" evidence="10"/>
<dbReference type="GO" id="GO:0005737">
    <property type="term" value="C:cytoplasm"/>
    <property type="evidence" value="ECO:0007669"/>
    <property type="project" value="TreeGrafter"/>
</dbReference>
<dbReference type="Proteomes" id="UP000266568">
    <property type="component" value="Unassembled WGS sequence"/>
</dbReference>
<dbReference type="SUPFAM" id="SSF51230">
    <property type="entry name" value="Single hybrid motif"/>
    <property type="match status" value="1"/>
</dbReference>
<protein>
    <recommendedName>
        <fullName evidence="10">Dihydrolipoamide acetyltransferase component of pyruvate dehydrogenase complex</fullName>
        <ecNumber evidence="10">2.3.1.-</ecNumber>
    </recommendedName>
</protein>
<dbReference type="PANTHER" id="PTHR43178:SF5">
    <property type="entry name" value="LIPOAMIDE ACYLTRANSFERASE COMPONENT OF BRANCHED-CHAIN ALPHA-KETO ACID DEHYDROGENASE COMPLEX, MITOCHONDRIAL"/>
    <property type="match status" value="1"/>
</dbReference>
<dbReference type="GO" id="GO:0031405">
    <property type="term" value="F:lipoic acid binding"/>
    <property type="evidence" value="ECO:0007669"/>
    <property type="project" value="TreeGrafter"/>
</dbReference>
<comment type="similarity">
    <text evidence="4 10">Belongs to the 2-oxoacid dehydrogenase family.</text>
</comment>
<comment type="subunit">
    <text evidence="5">Forms a 24-polypeptide structural core with octahedral symmetry. Part of the 2-oxoglutarate dehydrogenase (OGDH) complex composed of E1 (2-oxoglutarate dehydrogenase), E2 (dihydrolipoamide succinyltransferase) and E3 (dihydrolipoamide dehydrogenase); the complex contains multiple copies of the three enzymatic components (E1, E2 and E3).</text>
</comment>
<keyword evidence="7 10" id="KW-0450">Lipoyl</keyword>
<organism evidence="14 15">
    <name type="scientific">Hephaestia caeni</name>
    <dbReference type="NCBI Taxonomy" id="645617"/>
    <lineage>
        <taxon>Bacteria</taxon>
        <taxon>Pseudomonadati</taxon>
        <taxon>Pseudomonadota</taxon>
        <taxon>Alphaproteobacteria</taxon>
        <taxon>Sphingomonadales</taxon>
        <taxon>Sphingomonadaceae</taxon>
        <taxon>Hephaestia</taxon>
    </lineage>
</organism>
<evidence type="ECO:0000256" key="3">
    <source>
        <dbReference type="ARBA" id="ARBA00005145"/>
    </source>
</evidence>
<dbReference type="InterPro" id="IPR023213">
    <property type="entry name" value="CAT-like_dom_sf"/>
</dbReference>
<gene>
    <name evidence="14" type="ORF">DFR49_4180</name>
</gene>
<dbReference type="InterPro" id="IPR036625">
    <property type="entry name" value="E3-bd_dom_sf"/>
</dbReference>
<evidence type="ECO:0000259" key="12">
    <source>
        <dbReference type="PROSITE" id="PS50968"/>
    </source>
</evidence>
<reference evidence="14 15" key="1">
    <citation type="submission" date="2018-08" db="EMBL/GenBank/DDBJ databases">
        <title>Genomic Encyclopedia of Type Strains, Phase IV (KMG-IV): sequencing the most valuable type-strain genomes for metagenomic binning, comparative biology and taxonomic classification.</title>
        <authorList>
            <person name="Goeker M."/>
        </authorList>
    </citation>
    <scope>NUCLEOTIDE SEQUENCE [LARGE SCALE GENOMIC DNA]</scope>
    <source>
        <strain evidence="14 15">DSM 25527</strain>
    </source>
</reference>
<dbReference type="AlphaFoldDB" id="A0A397NIR6"/>
<dbReference type="SUPFAM" id="SSF47005">
    <property type="entry name" value="Peripheral subunit-binding domain of 2-oxo acid dehydrogenase complex"/>
    <property type="match status" value="1"/>
</dbReference>
<evidence type="ECO:0000259" key="13">
    <source>
        <dbReference type="PROSITE" id="PS51826"/>
    </source>
</evidence>
<comment type="caution">
    <text evidence="14">The sequence shown here is derived from an EMBL/GenBank/DDBJ whole genome shotgun (WGS) entry which is preliminary data.</text>
</comment>
<dbReference type="Pfam" id="PF00198">
    <property type="entry name" value="2-oxoacid_dh"/>
    <property type="match status" value="1"/>
</dbReference>